<accession>A0AAV8W399</accession>
<name>A0AAV8W399_9CUCU</name>
<organism evidence="1 2">
    <name type="scientific">Exocentrus adspersus</name>
    <dbReference type="NCBI Taxonomy" id="1586481"/>
    <lineage>
        <taxon>Eukaryota</taxon>
        <taxon>Metazoa</taxon>
        <taxon>Ecdysozoa</taxon>
        <taxon>Arthropoda</taxon>
        <taxon>Hexapoda</taxon>
        <taxon>Insecta</taxon>
        <taxon>Pterygota</taxon>
        <taxon>Neoptera</taxon>
        <taxon>Endopterygota</taxon>
        <taxon>Coleoptera</taxon>
        <taxon>Polyphaga</taxon>
        <taxon>Cucujiformia</taxon>
        <taxon>Chrysomeloidea</taxon>
        <taxon>Cerambycidae</taxon>
        <taxon>Lamiinae</taxon>
        <taxon>Acanthocinini</taxon>
        <taxon>Exocentrus</taxon>
    </lineage>
</organism>
<evidence type="ECO:0000313" key="1">
    <source>
        <dbReference type="EMBL" id="KAJ8920510.1"/>
    </source>
</evidence>
<dbReference type="AlphaFoldDB" id="A0AAV8W399"/>
<sequence length="67" mass="7761">MNRCLFRISAYSCWDFKISDEPSRQCASVITVITFLEMICQNAAWPTSTNEVPIEKENLSLWRFLVG</sequence>
<protein>
    <submittedName>
        <fullName evidence="1">Uncharacterized protein</fullName>
    </submittedName>
</protein>
<dbReference type="Proteomes" id="UP001159042">
    <property type="component" value="Unassembled WGS sequence"/>
</dbReference>
<dbReference type="EMBL" id="JANEYG010000014">
    <property type="protein sequence ID" value="KAJ8920510.1"/>
    <property type="molecule type" value="Genomic_DNA"/>
</dbReference>
<evidence type="ECO:0000313" key="2">
    <source>
        <dbReference type="Proteomes" id="UP001159042"/>
    </source>
</evidence>
<keyword evidence="2" id="KW-1185">Reference proteome</keyword>
<comment type="caution">
    <text evidence="1">The sequence shown here is derived from an EMBL/GenBank/DDBJ whole genome shotgun (WGS) entry which is preliminary data.</text>
</comment>
<gene>
    <name evidence="1" type="ORF">NQ315_005379</name>
</gene>
<reference evidence="1 2" key="1">
    <citation type="journal article" date="2023" name="Insect Mol. Biol.">
        <title>Genome sequencing provides insights into the evolution of gene families encoding plant cell wall-degrading enzymes in longhorned beetles.</title>
        <authorList>
            <person name="Shin N.R."/>
            <person name="Okamura Y."/>
            <person name="Kirsch R."/>
            <person name="Pauchet Y."/>
        </authorList>
    </citation>
    <scope>NUCLEOTIDE SEQUENCE [LARGE SCALE GENOMIC DNA]</scope>
    <source>
        <strain evidence="1">EAD_L_NR</strain>
    </source>
</reference>
<proteinExistence type="predicted"/>